<dbReference type="AlphaFoldDB" id="A0A517TCA5"/>
<dbReference type="RefSeq" id="WP_145264735.1">
    <property type="nucleotide sequence ID" value="NZ_CP036316.1"/>
</dbReference>
<dbReference type="Proteomes" id="UP000319976">
    <property type="component" value="Chromosome"/>
</dbReference>
<feature type="region of interest" description="Disordered" evidence="1">
    <location>
        <begin position="320"/>
        <end position="360"/>
    </location>
</feature>
<protein>
    <submittedName>
        <fullName evidence="2">Uncharacterized protein</fullName>
    </submittedName>
</protein>
<reference evidence="2 3" key="1">
    <citation type="submission" date="2019-02" db="EMBL/GenBank/DDBJ databases">
        <title>Deep-cultivation of Planctomycetes and their phenomic and genomic characterization uncovers novel biology.</title>
        <authorList>
            <person name="Wiegand S."/>
            <person name="Jogler M."/>
            <person name="Boedeker C."/>
            <person name="Pinto D."/>
            <person name="Vollmers J."/>
            <person name="Rivas-Marin E."/>
            <person name="Kohn T."/>
            <person name="Peeters S.H."/>
            <person name="Heuer A."/>
            <person name="Rast P."/>
            <person name="Oberbeckmann S."/>
            <person name="Bunk B."/>
            <person name="Jeske O."/>
            <person name="Meyerdierks A."/>
            <person name="Storesund J.E."/>
            <person name="Kallscheuer N."/>
            <person name="Luecker S."/>
            <person name="Lage O.M."/>
            <person name="Pohl T."/>
            <person name="Merkel B.J."/>
            <person name="Hornburger P."/>
            <person name="Mueller R.-W."/>
            <person name="Bruemmer F."/>
            <person name="Labrenz M."/>
            <person name="Spormann A.M."/>
            <person name="Op den Camp H."/>
            <person name="Overmann J."/>
            <person name="Amann R."/>
            <person name="Jetten M.S.M."/>
            <person name="Mascher T."/>
            <person name="Medema M.H."/>
            <person name="Devos D.P."/>
            <person name="Kaster A.-K."/>
            <person name="Ovreas L."/>
            <person name="Rohde M."/>
            <person name="Galperin M.Y."/>
            <person name="Jogler C."/>
        </authorList>
    </citation>
    <scope>NUCLEOTIDE SEQUENCE [LARGE SCALE GENOMIC DNA]</scope>
    <source>
        <strain evidence="2 3">V22</strain>
    </source>
</reference>
<evidence type="ECO:0000313" key="2">
    <source>
        <dbReference type="EMBL" id="QDT65997.1"/>
    </source>
</evidence>
<name>A0A517TCA5_9PLAN</name>
<dbReference type="KEGG" id="chya:V22_32610"/>
<dbReference type="EMBL" id="CP036316">
    <property type="protein sequence ID" value="QDT65997.1"/>
    <property type="molecule type" value="Genomic_DNA"/>
</dbReference>
<dbReference type="OrthoDB" id="241736at2"/>
<proteinExistence type="predicted"/>
<feature type="compositionally biased region" description="Basic and acidic residues" evidence="1">
    <location>
        <begin position="324"/>
        <end position="339"/>
    </location>
</feature>
<sequence>MRYPLLAILICSFLSGCLIVETGVTNPMPEMATIAVAPFMNLSAERSADGREVAIAYYTELQKVPGYQVIPVGVVEQALVDYQINLNNPDDALKLAKILGADAIVVGAITEFTPYYPPRIGMQVSWYAPQAGLFVPGLPLDPEMYHNLKMQPYDSGCKKSYWCKMLNWMQTTVPLEIRAQSEDPPRLHPNGKADLSSVVVGNSATQIGTARTPSLVTRETGTTTWDAMLSQPVVGANYSGSALSVPTIQQVQAQETAEKFEPPTFPQPVTAEQPSPAKEIMLPSPAKALVEPAPLEIAPVPGPALPEGILVEQAPTEIVTSDSSGHEVKEVPVPEEEPKQVMSEPAKPQSPPATEHKSTSFPKVNEVTIGQQPLMIPESVPSPQMQPWVSEGMIPSGMPMWEQPGFAVAHDPRKPVMSYTRIFDGADADLTAALRDYVELSGDLRSGSWEAYLHRTEDFIKFTSYRMILEMLTLHGGEARRRYVLKYRRDP</sequence>
<gene>
    <name evidence="2" type="ORF">V22_32610</name>
</gene>
<evidence type="ECO:0000256" key="1">
    <source>
        <dbReference type="SAM" id="MobiDB-lite"/>
    </source>
</evidence>
<dbReference type="Gene3D" id="3.40.50.10610">
    <property type="entry name" value="ABC-type transport auxiliary lipoprotein component"/>
    <property type="match status" value="1"/>
</dbReference>
<accession>A0A517TCA5</accession>
<dbReference type="PROSITE" id="PS51257">
    <property type="entry name" value="PROKAR_LIPOPROTEIN"/>
    <property type="match status" value="1"/>
</dbReference>
<organism evidence="2 3">
    <name type="scientific">Calycomorphotria hydatis</name>
    <dbReference type="NCBI Taxonomy" id="2528027"/>
    <lineage>
        <taxon>Bacteria</taxon>
        <taxon>Pseudomonadati</taxon>
        <taxon>Planctomycetota</taxon>
        <taxon>Planctomycetia</taxon>
        <taxon>Planctomycetales</taxon>
        <taxon>Planctomycetaceae</taxon>
        <taxon>Calycomorphotria</taxon>
    </lineage>
</organism>
<keyword evidence="3" id="KW-1185">Reference proteome</keyword>
<evidence type="ECO:0000313" key="3">
    <source>
        <dbReference type="Proteomes" id="UP000319976"/>
    </source>
</evidence>